<evidence type="ECO:0000256" key="7">
    <source>
        <dbReference type="HAMAP-Rule" id="MF_00083"/>
    </source>
</evidence>
<feature type="binding site" evidence="7">
    <location>
        <position position="67"/>
    </location>
    <ligand>
        <name>tRNA</name>
        <dbReference type="ChEBI" id="CHEBI:17843"/>
    </ligand>
</feature>
<dbReference type="OrthoDB" id="9800507at2"/>
<keyword evidence="2 7" id="KW-0820">tRNA-binding</keyword>
<dbReference type="PANTHER" id="PTHR17224">
    <property type="entry name" value="PEPTIDYL-TRNA HYDROLASE"/>
    <property type="match status" value="1"/>
</dbReference>
<comment type="function">
    <text evidence="7">Hydrolyzes ribosome-free peptidyl-tRNAs (with 1 or more amino acids incorporated), which drop off the ribosome during protein synthesis, or as a result of ribosome stalling.</text>
</comment>
<name>A0A4R9JY95_9LEPT</name>
<dbReference type="GO" id="GO:0000049">
    <property type="term" value="F:tRNA binding"/>
    <property type="evidence" value="ECO:0007669"/>
    <property type="project" value="UniProtKB-UniRule"/>
</dbReference>
<comment type="subcellular location">
    <subcellularLocation>
        <location evidence="7">Cytoplasm</location>
    </subcellularLocation>
</comment>
<dbReference type="PROSITE" id="PS01195">
    <property type="entry name" value="PEPT_TRNA_HYDROL_1"/>
    <property type="match status" value="1"/>
</dbReference>
<feature type="site" description="Stabilizes the basic form of H active site to accept a proton" evidence="7">
    <location>
        <position position="92"/>
    </location>
</feature>
<keyword evidence="3 7" id="KW-0378">Hydrolase</keyword>
<dbReference type="Pfam" id="PF01195">
    <property type="entry name" value="Pept_tRNA_hydro"/>
    <property type="match status" value="1"/>
</dbReference>
<evidence type="ECO:0000256" key="4">
    <source>
        <dbReference type="ARBA" id="ARBA00022884"/>
    </source>
</evidence>
<keyword evidence="11" id="KW-1185">Reference proteome</keyword>
<comment type="catalytic activity">
    <reaction evidence="7 8">
        <text>an N-acyl-L-alpha-aminoacyl-tRNA + H2O = an N-acyl-L-amino acid + a tRNA + H(+)</text>
        <dbReference type="Rhea" id="RHEA:54448"/>
        <dbReference type="Rhea" id="RHEA-COMP:10123"/>
        <dbReference type="Rhea" id="RHEA-COMP:13883"/>
        <dbReference type="ChEBI" id="CHEBI:15377"/>
        <dbReference type="ChEBI" id="CHEBI:15378"/>
        <dbReference type="ChEBI" id="CHEBI:59874"/>
        <dbReference type="ChEBI" id="CHEBI:78442"/>
        <dbReference type="ChEBI" id="CHEBI:138191"/>
        <dbReference type="EC" id="3.1.1.29"/>
    </reaction>
</comment>
<dbReference type="GO" id="GO:0072344">
    <property type="term" value="P:rescue of stalled ribosome"/>
    <property type="evidence" value="ECO:0007669"/>
    <property type="project" value="UniProtKB-UniRule"/>
</dbReference>
<dbReference type="AlphaFoldDB" id="A0A4R9JY95"/>
<feature type="site" description="Discriminates between blocked and unblocked aminoacyl-tRNA" evidence="7">
    <location>
        <position position="11"/>
    </location>
</feature>
<dbReference type="Gene3D" id="3.40.50.1470">
    <property type="entry name" value="Peptidyl-tRNA hydrolase"/>
    <property type="match status" value="1"/>
</dbReference>
<comment type="subunit">
    <text evidence="7">Monomer.</text>
</comment>
<dbReference type="FunFam" id="3.40.50.1470:FF:000001">
    <property type="entry name" value="Peptidyl-tRNA hydrolase"/>
    <property type="match status" value="1"/>
</dbReference>
<feature type="active site" description="Proton acceptor" evidence="7">
    <location>
        <position position="21"/>
    </location>
</feature>
<comment type="function">
    <text evidence="7">Catalyzes the release of premature peptidyl moieties from peptidyl-tRNA molecules trapped in stalled 50S ribosomal subunits, and thus maintains levels of free tRNAs and 50S ribosomes.</text>
</comment>
<dbReference type="GO" id="GO:0005737">
    <property type="term" value="C:cytoplasm"/>
    <property type="evidence" value="ECO:0007669"/>
    <property type="project" value="UniProtKB-SubCell"/>
</dbReference>
<dbReference type="GO" id="GO:0004045">
    <property type="term" value="F:peptidyl-tRNA hydrolase activity"/>
    <property type="evidence" value="ECO:0007669"/>
    <property type="project" value="UniProtKB-UniRule"/>
</dbReference>
<dbReference type="PROSITE" id="PS01196">
    <property type="entry name" value="PEPT_TRNA_HYDROL_2"/>
    <property type="match status" value="1"/>
</dbReference>
<evidence type="ECO:0000313" key="10">
    <source>
        <dbReference type="EMBL" id="TGL58207.1"/>
    </source>
</evidence>
<comment type="similarity">
    <text evidence="5 7 9">Belongs to the PTH family.</text>
</comment>
<keyword evidence="4 7" id="KW-0694">RNA-binding</keyword>
<dbReference type="SUPFAM" id="SSF53178">
    <property type="entry name" value="Peptidyl-tRNA hydrolase-like"/>
    <property type="match status" value="1"/>
</dbReference>
<accession>A0A4R9JY95</accession>
<reference evidence="10" key="1">
    <citation type="journal article" date="2019" name="PLoS Negl. Trop. Dis.">
        <title>Revisiting the worldwide diversity of Leptospira species in the environment.</title>
        <authorList>
            <person name="Vincent A.T."/>
            <person name="Schiettekatte O."/>
            <person name="Bourhy P."/>
            <person name="Veyrier F.J."/>
            <person name="Picardeau M."/>
        </authorList>
    </citation>
    <scope>NUCLEOTIDE SEQUENCE [LARGE SCALE GENOMIC DNA]</scope>
    <source>
        <strain evidence="10">201702476</strain>
    </source>
</reference>
<evidence type="ECO:0000313" key="11">
    <source>
        <dbReference type="Proteomes" id="UP000297693"/>
    </source>
</evidence>
<organism evidence="10 11">
    <name type="scientific">Leptospira ognonensis</name>
    <dbReference type="NCBI Taxonomy" id="2484945"/>
    <lineage>
        <taxon>Bacteria</taxon>
        <taxon>Pseudomonadati</taxon>
        <taxon>Spirochaetota</taxon>
        <taxon>Spirochaetia</taxon>
        <taxon>Leptospirales</taxon>
        <taxon>Leptospiraceae</taxon>
        <taxon>Leptospira</taxon>
    </lineage>
</organism>
<evidence type="ECO:0000256" key="9">
    <source>
        <dbReference type="RuleBase" id="RU004320"/>
    </source>
</evidence>
<keyword evidence="7" id="KW-0963">Cytoplasm</keyword>
<evidence type="ECO:0000256" key="5">
    <source>
        <dbReference type="ARBA" id="ARBA00038063"/>
    </source>
</evidence>
<dbReference type="EMBL" id="RQGD01000034">
    <property type="protein sequence ID" value="TGL58207.1"/>
    <property type="molecule type" value="Genomic_DNA"/>
</dbReference>
<dbReference type="HAMAP" id="MF_00083">
    <property type="entry name" value="Pept_tRNA_hydro_bact"/>
    <property type="match status" value="1"/>
</dbReference>
<protein>
    <recommendedName>
        <fullName evidence="6 7">Peptidyl-tRNA hydrolase</fullName>
        <shortName evidence="7">Pth</shortName>
        <ecNumber evidence="1 7">3.1.1.29</ecNumber>
    </recommendedName>
</protein>
<dbReference type="RefSeq" id="WP_135624226.1">
    <property type="nucleotide sequence ID" value="NZ_RQGD01000034.1"/>
</dbReference>
<dbReference type="InterPro" id="IPR001328">
    <property type="entry name" value="Pept_tRNA_hydro"/>
</dbReference>
<dbReference type="InterPro" id="IPR036416">
    <property type="entry name" value="Pept_tRNA_hydro_sf"/>
</dbReference>
<evidence type="ECO:0000256" key="2">
    <source>
        <dbReference type="ARBA" id="ARBA00022555"/>
    </source>
</evidence>
<dbReference type="InterPro" id="IPR018171">
    <property type="entry name" value="Pept_tRNA_hydro_CS"/>
</dbReference>
<evidence type="ECO:0000256" key="1">
    <source>
        <dbReference type="ARBA" id="ARBA00013260"/>
    </source>
</evidence>
<evidence type="ECO:0000256" key="3">
    <source>
        <dbReference type="ARBA" id="ARBA00022801"/>
    </source>
</evidence>
<dbReference type="PANTHER" id="PTHR17224:SF1">
    <property type="entry name" value="PEPTIDYL-TRNA HYDROLASE"/>
    <property type="match status" value="1"/>
</dbReference>
<feature type="binding site" evidence="7">
    <location>
        <position position="16"/>
    </location>
    <ligand>
        <name>tRNA</name>
        <dbReference type="ChEBI" id="CHEBI:17843"/>
    </ligand>
</feature>
<feature type="binding site" evidence="7">
    <location>
        <position position="113"/>
    </location>
    <ligand>
        <name>tRNA</name>
        <dbReference type="ChEBI" id="CHEBI:17843"/>
    </ligand>
</feature>
<sequence>MEHLLVVGLGNPGSRYAGNRHNIGFMILDALSSKWSLSWKASKKWDEGANTDSKYRVHLLKPLEYMNLSGNAVASLAHTYKIPASQILVVQDEVDLPFGKIKNKIGGGTAGHNGLKDIVTKIGSSDFHRLRFGVGKPEKGHMDVADFVLQNFTSEEKVTLPDLIQESVKKIEDWVGVTGKLIDKTKETL</sequence>
<gene>
    <name evidence="7" type="primary">pth</name>
    <name evidence="10" type="ORF">EHQ58_12580</name>
</gene>
<proteinExistence type="inferred from homology"/>
<evidence type="ECO:0000256" key="8">
    <source>
        <dbReference type="RuleBase" id="RU000673"/>
    </source>
</evidence>
<feature type="binding site" evidence="7">
    <location>
        <position position="65"/>
    </location>
    <ligand>
        <name>tRNA</name>
        <dbReference type="ChEBI" id="CHEBI:17843"/>
    </ligand>
</feature>
<dbReference type="CDD" id="cd00462">
    <property type="entry name" value="PTH"/>
    <property type="match status" value="1"/>
</dbReference>
<dbReference type="NCBIfam" id="TIGR00447">
    <property type="entry name" value="pth"/>
    <property type="match status" value="1"/>
</dbReference>
<dbReference type="GO" id="GO:0006515">
    <property type="term" value="P:protein quality control for misfolded or incompletely synthesized proteins"/>
    <property type="evidence" value="ECO:0007669"/>
    <property type="project" value="UniProtKB-UniRule"/>
</dbReference>
<dbReference type="Proteomes" id="UP000297693">
    <property type="component" value="Unassembled WGS sequence"/>
</dbReference>
<dbReference type="EC" id="3.1.1.29" evidence="1 7"/>
<evidence type="ECO:0000256" key="6">
    <source>
        <dbReference type="ARBA" id="ARBA00050038"/>
    </source>
</evidence>
<comment type="caution">
    <text evidence="10">The sequence shown here is derived from an EMBL/GenBank/DDBJ whole genome shotgun (WGS) entry which is preliminary data.</text>
</comment>